<keyword evidence="2" id="KW-0812">Transmembrane</keyword>
<evidence type="ECO:0000256" key="1">
    <source>
        <dbReference type="SAM" id="MobiDB-lite"/>
    </source>
</evidence>
<dbReference type="GO" id="GO:0016020">
    <property type="term" value="C:membrane"/>
    <property type="evidence" value="ECO:0007669"/>
    <property type="project" value="InterPro"/>
</dbReference>
<dbReference type="InterPro" id="IPR004891">
    <property type="entry name" value="Mercury-R_MerC"/>
</dbReference>
<keyword evidence="4" id="KW-1185">Reference proteome</keyword>
<gene>
    <name evidence="3" type="ORF">MYMAC_001908</name>
</gene>
<feature type="compositionally biased region" description="Polar residues" evidence="1">
    <location>
        <begin position="1"/>
        <end position="10"/>
    </location>
</feature>
<organism evidence="3 4">
    <name type="scientific">Corallococcus macrosporus DSM 14697</name>
    <dbReference type="NCBI Taxonomy" id="1189310"/>
    <lineage>
        <taxon>Bacteria</taxon>
        <taxon>Pseudomonadati</taxon>
        <taxon>Myxococcota</taxon>
        <taxon>Myxococcia</taxon>
        <taxon>Myxococcales</taxon>
        <taxon>Cystobacterineae</taxon>
        <taxon>Myxococcaceae</taxon>
        <taxon>Corallococcus</taxon>
    </lineage>
</organism>
<evidence type="ECO:0000256" key="2">
    <source>
        <dbReference type="SAM" id="Phobius"/>
    </source>
</evidence>
<feature type="transmembrane region" description="Helical" evidence="2">
    <location>
        <begin position="221"/>
        <end position="240"/>
    </location>
</feature>
<dbReference type="Pfam" id="PF03203">
    <property type="entry name" value="MerC"/>
    <property type="match status" value="1"/>
</dbReference>
<keyword evidence="2" id="KW-0472">Membrane</keyword>
<reference evidence="3 4" key="1">
    <citation type="submission" date="2017-06" db="EMBL/GenBank/DDBJ databases">
        <title>Sequencing and comparative analysis of myxobacterial genomes.</title>
        <authorList>
            <person name="Rupp O."/>
            <person name="Goesmann A."/>
            <person name="Sogaard-Andersen L."/>
        </authorList>
    </citation>
    <scope>NUCLEOTIDE SEQUENCE [LARGE SCALE GENOMIC DNA]</scope>
    <source>
        <strain evidence="3 4">DSM 14697</strain>
    </source>
</reference>
<evidence type="ECO:0008006" key="5">
    <source>
        <dbReference type="Google" id="ProtNLM"/>
    </source>
</evidence>
<evidence type="ECO:0000313" key="4">
    <source>
        <dbReference type="Proteomes" id="UP000217343"/>
    </source>
</evidence>
<proteinExistence type="predicted"/>
<dbReference type="Proteomes" id="UP000217343">
    <property type="component" value="Chromosome"/>
</dbReference>
<feature type="region of interest" description="Disordered" evidence="1">
    <location>
        <begin position="1"/>
        <end position="35"/>
    </location>
</feature>
<keyword evidence="2" id="KW-1133">Transmembrane helix</keyword>
<name>A0A250JT81_9BACT</name>
<sequence length="281" mass="28906">MSMPSSQSFSGCEMPSRSSPHPALGQALQARAPSSMHSIPKELHMPTVELLFFPDCPNISVAREQLLRAFATVGLSPSWSEHDVTAENAPAHVRGYGSPTILVDGRDVTGDAPAGGSACRIYMGSDVRGAPPMDAIVTALQASPLASPRKGFGSSLAILPSVLSSALPVVACPSCWPAYAGVLSALGVPFLMGAAWLLPITAGTLLIALGSLAYQARRHRSLGPLVLGAAAATAVLIGKFVLEVDAVVYTGTALLIGAAVWSSRPKKAAHAPDSCSCAPME</sequence>
<evidence type="ECO:0000313" key="3">
    <source>
        <dbReference type="EMBL" id="ATB46316.1"/>
    </source>
</evidence>
<dbReference type="KEGG" id="mmas:MYMAC_001908"/>
<feature type="transmembrane region" description="Helical" evidence="2">
    <location>
        <begin position="185"/>
        <end position="209"/>
    </location>
</feature>
<dbReference type="GO" id="GO:0015097">
    <property type="term" value="F:mercury ion transmembrane transporter activity"/>
    <property type="evidence" value="ECO:0007669"/>
    <property type="project" value="InterPro"/>
</dbReference>
<dbReference type="AlphaFoldDB" id="A0A250JT81"/>
<dbReference type="EMBL" id="CP022203">
    <property type="protein sequence ID" value="ATB46316.1"/>
    <property type="molecule type" value="Genomic_DNA"/>
</dbReference>
<feature type="transmembrane region" description="Helical" evidence="2">
    <location>
        <begin position="246"/>
        <end position="263"/>
    </location>
</feature>
<accession>A0A250JT81</accession>
<protein>
    <recommendedName>
        <fullName evidence="5">MerC domain-containing protein</fullName>
    </recommendedName>
</protein>